<dbReference type="Proteomes" id="UP001201463">
    <property type="component" value="Unassembled WGS sequence"/>
</dbReference>
<sequence length="289" mass="31367">MAEMTTTSSPRQSGGATRGGRYSLGEGWISLAIALLVAAAWVVVRLANLQATSDLGYGLGIAGGVAMLLLFAYPLRKRVRALQQLGSAKPWFVVHMVLGVAGPLLILLHSGFRIGSLNAGVALWSMLIVAGSGVVGRFLYLLTHRGLNGEHEELGRLLQGLGVAEARGESVWSDTPTVTAPLHRFATSARQLAARPGHDLAGHFEAFVLLPWRRRAELHAVRKALRRLERRGERTHSLAAIAEAYAGALRVAQYGRATRLFELWHVLHIPFVYLMVVCAVVHIVAVHVY</sequence>
<dbReference type="EMBL" id="JAJTWT010000001">
    <property type="protein sequence ID" value="MCE4536015.1"/>
    <property type="molecule type" value="Genomic_DNA"/>
</dbReference>
<dbReference type="RefSeq" id="WP_233388913.1">
    <property type="nucleotide sequence ID" value="NZ_JAJTWT010000001.1"/>
</dbReference>
<evidence type="ECO:0000256" key="1">
    <source>
        <dbReference type="SAM" id="Phobius"/>
    </source>
</evidence>
<comment type="caution">
    <text evidence="2">The sequence shown here is derived from an EMBL/GenBank/DDBJ whole genome shotgun (WGS) entry which is preliminary data.</text>
</comment>
<keyword evidence="1" id="KW-0472">Membrane</keyword>
<evidence type="ECO:0008006" key="4">
    <source>
        <dbReference type="Google" id="ProtNLM"/>
    </source>
</evidence>
<feature type="transmembrane region" description="Helical" evidence="1">
    <location>
        <begin position="28"/>
        <end position="49"/>
    </location>
</feature>
<evidence type="ECO:0000313" key="3">
    <source>
        <dbReference type="Proteomes" id="UP001201463"/>
    </source>
</evidence>
<name>A0ABS8X8Z0_9BURK</name>
<feature type="transmembrane region" description="Helical" evidence="1">
    <location>
        <begin position="121"/>
        <end position="142"/>
    </location>
</feature>
<keyword evidence="1" id="KW-1133">Transmembrane helix</keyword>
<feature type="transmembrane region" description="Helical" evidence="1">
    <location>
        <begin position="266"/>
        <end position="288"/>
    </location>
</feature>
<accession>A0ABS8X8Z0</accession>
<evidence type="ECO:0000313" key="2">
    <source>
        <dbReference type="EMBL" id="MCE4536015.1"/>
    </source>
</evidence>
<keyword evidence="3" id="KW-1185">Reference proteome</keyword>
<reference evidence="2 3" key="1">
    <citation type="submission" date="2021-12" db="EMBL/GenBank/DDBJ databases">
        <title>Genome seq of p7.</title>
        <authorList>
            <person name="Seo T."/>
        </authorList>
    </citation>
    <scope>NUCLEOTIDE SEQUENCE [LARGE SCALE GENOMIC DNA]</scope>
    <source>
        <strain evidence="2 3">P7</strain>
    </source>
</reference>
<proteinExistence type="predicted"/>
<feature type="transmembrane region" description="Helical" evidence="1">
    <location>
        <begin position="55"/>
        <end position="75"/>
    </location>
</feature>
<keyword evidence="1" id="KW-0812">Transmembrane</keyword>
<organism evidence="2 3">
    <name type="scientific">Pelomonas caseinilytica</name>
    <dbReference type="NCBI Taxonomy" id="2906763"/>
    <lineage>
        <taxon>Bacteria</taxon>
        <taxon>Pseudomonadati</taxon>
        <taxon>Pseudomonadota</taxon>
        <taxon>Betaproteobacteria</taxon>
        <taxon>Burkholderiales</taxon>
        <taxon>Sphaerotilaceae</taxon>
        <taxon>Roseateles</taxon>
    </lineage>
</organism>
<gene>
    <name evidence="2" type="ORF">LXT12_01910</name>
</gene>
<feature type="transmembrane region" description="Helical" evidence="1">
    <location>
        <begin position="91"/>
        <end position="109"/>
    </location>
</feature>
<protein>
    <recommendedName>
        <fullName evidence="4">Pyridine nucleotide-disulfide oxidoreductase</fullName>
    </recommendedName>
</protein>